<protein>
    <submittedName>
        <fullName evidence="2">Uncharacterized protein</fullName>
    </submittedName>
</protein>
<dbReference type="AlphaFoldDB" id="A0A512AX45"/>
<feature type="compositionally biased region" description="Basic and acidic residues" evidence="1">
    <location>
        <begin position="58"/>
        <end position="69"/>
    </location>
</feature>
<name>A0A512AX45_9BACT</name>
<dbReference type="Proteomes" id="UP000321532">
    <property type="component" value="Unassembled WGS sequence"/>
</dbReference>
<dbReference type="RefSeq" id="WP_146897560.1">
    <property type="nucleotide sequence ID" value="NZ_BJYS01000013.1"/>
</dbReference>
<evidence type="ECO:0000313" key="3">
    <source>
        <dbReference type="Proteomes" id="UP000321532"/>
    </source>
</evidence>
<sequence length="79" mass="9286">MEDDKNKYREDQTKTKNEQTQEDSANETKSDSDFYKRTFIGTGSPKSDENFDNTYRQTNEKDLEDRDNNDGDANTENNF</sequence>
<gene>
    <name evidence="2" type="ORF">AAE02nite_19590</name>
</gene>
<feature type="compositionally biased region" description="Basic and acidic residues" evidence="1">
    <location>
        <begin position="26"/>
        <end position="36"/>
    </location>
</feature>
<reference evidence="2 3" key="1">
    <citation type="submission" date="2019-07" db="EMBL/GenBank/DDBJ databases">
        <title>Whole genome shotgun sequence of Adhaeribacter aerolatus NBRC 106133.</title>
        <authorList>
            <person name="Hosoyama A."/>
            <person name="Uohara A."/>
            <person name="Ohji S."/>
            <person name="Ichikawa N."/>
        </authorList>
    </citation>
    <scope>NUCLEOTIDE SEQUENCE [LARGE SCALE GENOMIC DNA]</scope>
    <source>
        <strain evidence="2 3">NBRC 106133</strain>
    </source>
</reference>
<evidence type="ECO:0000256" key="1">
    <source>
        <dbReference type="SAM" id="MobiDB-lite"/>
    </source>
</evidence>
<feature type="region of interest" description="Disordered" evidence="1">
    <location>
        <begin position="1"/>
        <end position="79"/>
    </location>
</feature>
<comment type="caution">
    <text evidence="2">The sequence shown here is derived from an EMBL/GenBank/DDBJ whole genome shotgun (WGS) entry which is preliminary data.</text>
</comment>
<dbReference type="EMBL" id="BJYS01000013">
    <property type="protein sequence ID" value="GEO04295.1"/>
    <property type="molecule type" value="Genomic_DNA"/>
</dbReference>
<evidence type="ECO:0000313" key="2">
    <source>
        <dbReference type="EMBL" id="GEO04295.1"/>
    </source>
</evidence>
<accession>A0A512AX45</accession>
<feature type="compositionally biased region" description="Basic and acidic residues" evidence="1">
    <location>
        <begin position="1"/>
        <end position="19"/>
    </location>
</feature>
<keyword evidence="3" id="KW-1185">Reference proteome</keyword>
<organism evidence="2 3">
    <name type="scientific">Adhaeribacter aerolatus</name>
    <dbReference type="NCBI Taxonomy" id="670289"/>
    <lineage>
        <taxon>Bacteria</taxon>
        <taxon>Pseudomonadati</taxon>
        <taxon>Bacteroidota</taxon>
        <taxon>Cytophagia</taxon>
        <taxon>Cytophagales</taxon>
        <taxon>Hymenobacteraceae</taxon>
        <taxon>Adhaeribacter</taxon>
    </lineage>
</organism>
<proteinExistence type="predicted"/>